<dbReference type="PANTHER" id="PTHR35317:SF31">
    <property type="entry name" value="DUF4219 DOMAIN-CONTAINING PROTEIN"/>
    <property type="match status" value="1"/>
</dbReference>
<sequence>MASNLATILPPSFNGEKYQIWVVKMKAHLQGLGLWQWVKGERELPALGNNPTLTQIRAREEEEAKAPRALSIIHSAISGTVFIRIMTCETATEAWEMLKKLYQGDERMRKMKAPTIKRDFATLEMNEKESIQQYSDRLMTLVNKIRLLGEDLPESKVVEKMFISLPEKFEAKFSSLEDSRDIDKLTLSELINVLQAQEQRRAMRREETQQVDEMLLYAKAIKGKGNIPSTTTARSLVMLKKIVGTKENLNATIAKDLDMYRKTAD</sequence>
<dbReference type="EMBL" id="JAAIUW010000011">
    <property type="protein sequence ID" value="KAF7810414.1"/>
    <property type="molecule type" value="Genomic_DNA"/>
</dbReference>
<reference evidence="1" key="1">
    <citation type="submission" date="2020-09" db="EMBL/GenBank/DDBJ databases">
        <title>Genome-Enabled Discovery of Anthraquinone Biosynthesis in Senna tora.</title>
        <authorList>
            <person name="Kang S.-H."/>
            <person name="Pandey R.P."/>
            <person name="Lee C.-M."/>
            <person name="Sim J.-S."/>
            <person name="Jeong J.-T."/>
            <person name="Choi B.-S."/>
            <person name="Jung M."/>
            <person name="Ginzburg D."/>
            <person name="Zhao K."/>
            <person name="Won S.Y."/>
            <person name="Oh T.-J."/>
            <person name="Yu Y."/>
            <person name="Kim N.-H."/>
            <person name="Lee O.R."/>
            <person name="Lee T.-H."/>
            <person name="Bashyal P."/>
            <person name="Kim T.-S."/>
            <person name="Lee W.-H."/>
            <person name="Kawkins C."/>
            <person name="Kim C.-K."/>
            <person name="Kim J.S."/>
            <person name="Ahn B.O."/>
            <person name="Rhee S.Y."/>
            <person name="Sohng J.K."/>
        </authorList>
    </citation>
    <scope>NUCLEOTIDE SEQUENCE</scope>
    <source>
        <tissue evidence="1">Leaf</tissue>
    </source>
</reference>
<organism evidence="1 2">
    <name type="scientific">Senna tora</name>
    <dbReference type="NCBI Taxonomy" id="362788"/>
    <lineage>
        <taxon>Eukaryota</taxon>
        <taxon>Viridiplantae</taxon>
        <taxon>Streptophyta</taxon>
        <taxon>Embryophyta</taxon>
        <taxon>Tracheophyta</taxon>
        <taxon>Spermatophyta</taxon>
        <taxon>Magnoliopsida</taxon>
        <taxon>eudicotyledons</taxon>
        <taxon>Gunneridae</taxon>
        <taxon>Pentapetalae</taxon>
        <taxon>rosids</taxon>
        <taxon>fabids</taxon>
        <taxon>Fabales</taxon>
        <taxon>Fabaceae</taxon>
        <taxon>Caesalpinioideae</taxon>
        <taxon>Cassia clade</taxon>
        <taxon>Senna</taxon>
    </lineage>
</organism>
<dbReference type="AlphaFoldDB" id="A0A834SUV9"/>
<dbReference type="Proteomes" id="UP000634136">
    <property type="component" value="Unassembled WGS sequence"/>
</dbReference>
<name>A0A834SUV9_9FABA</name>
<protein>
    <submittedName>
        <fullName evidence="1">Retrovirus-related Pol polyprotein from transposon TNT 1-94</fullName>
    </submittedName>
</protein>
<comment type="caution">
    <text evidence="1">The sequence shown here is derived from an EMBL/GenBank/DDBJ whole genome shotgun (WGS) entry which is preliminary data.</text>
</comment>
<dbReference type="PANTHER" id="PTHR35317">
    <property type="entry name" value="OS04G0629600 PROTEIN"/>
    <property type="match status" value="1"/>
</dbReference>
<accession>A0A834SUV9</accession>
<gene>
    <name evidence="1" type="ORF">G2W53_037157</name>
</gene>
<dbReference type="Pfam" id="PF14223">
    <property type="entry name" value="Retrotran_gag_2"/>
    <property type="match status" value="1"/>
</dbReference>
<keyword evidence="2" id="KW-1185">Reference proteome</keyword>
<dbReference type="OrthoDB" id="1931687at2759"/>
<evidence type="ECO:0000313" key="1">
    <source>
        <dbReference type="EMBL" id="KAF7810414.1"/>
    </source>
</evidence>
<evidence type="ECO:0000313" key="2">
    <source>
        <dbReference type="Proteomes" id="UP000634136"/>
    </source>
</evidence>
<proteinExistence type="predicted"/>